<comment type="subcellular location">
    <subcellularLocation>
        <location evidence="1">Cytoplasm</location>
        <location evidence="1">Cytoskeleton</location>
        <location evidence="1">Cilium axoneme</location>
    </subcellularLocation>
</comment>
<evidence type="ECO:0000256" key="3">
    <source>
        <dbReference type="ARBA" id="ARBA00023212"/>
    </source>
</evidence>
<gene>
    <name evidence="5" type="ORF">COCON_G00217300</name>
</gene>
<name>A0A9Q1CYA0_CONCO</name>
<comment type="caution">
    <text evidence="5">The sequence shown here is derived from an EMBL/GenBank/DDBJ whole genome shotgun (WGS) entry which is preliminary data.</text>
</comment>
<keyword evidence="3" id="KW-0206">Cytoskeleton</keyword>
<evidence type="ECO:0000313" key="6">
    <source>
        <dbReference type="Proteomes" id="UP001152803"/>
    </source>
</evidence>
<dbReference type="InterPro" id="IPR026507">
    <property type="entry name" value="PIRC1/2"/>
</dbReference>
<organism evidence="5 6">
    <name type="scientific">Conger conger</name>
    <name type="common">Conger eel</name>
    <name type="synonym">Muraena conger</name>
    <dbReference type="NCBI Taxonomy" id="82655"/>
    <lineage>
        <taxon>Eukaryota</taxon>
        <taxon>Metazoa</taxon>
        <taxon>Chordata</taxon>
        <taxon>Craniata</taxon>
        <taxon>Vertebrata</taxon>
        <taxon>Euteleostomi</taxon>
        <taxon>Actinopterygii</taxon>
        <taxon>Neopterygii</taxon>
        <taxon>Teleostei</taxon>
        <taxon>Anguilliformes</taxon>
        <taxon>Congridae</taxon>
        <taxon>Conger</taxon>
    </lineage>
</organism>
<reference evidence="5" key="1">
    <citation type="journal article" date="2023" name="Science">
        <title>Genome structures resolve the early diversification of teleost fishes.</title>
        <authorList>
            <person name="Parey E."/>
            <person name="Louis A."/>
            <person name="Montfort J."/>
            <person name="Bouchez O."/>
            <person name="Roques C."/>
            <person name="Iampietro C."/>
            <person name="Lluch J."/>
            <person name="Castinel A."/>
            <person name="Donnadieu C."/>
            <person name="Desvignes T."/>
            <person name="Floi Bucao C."/>
            <person name="Jouanno E."/>
            <person name="Wen M."/>
            <person name="Mejri S."/>
            <person name="Dirks R."/>
            <person name="Jansen H."/>
            <person name="Henkel C."/>
            <person name="Chen W.J."/>
            <person name="Zahm M."/>
            <person name="Cabau C."/>
            <person name="Klopp C."/>
            <person name="Thompson A.W."/>
            <person name="Robinson-Rechavi M."/>
            <person name="Braasch I."/>
            <person name="Lecointre G."/>
            <person name="Bobe J."/>
            <person name="Postlethwait J.H."/>
            <person name="Berthelot C."/>
            <person name="Roest Crollius H."/>
            <person name="Guiguen Y."/>
        </authorList>
    </citation>
    <scope>NUCLEOTIDE SEQUENCE</scope>
    <source>
        <strain evidence="5">Concon-B</strain>
    </source>
</reference>
<keyword evidence="4" id="KW-0966">Cell projection</keyword>
<dbReference type="PANTHER" id="PTHR20899:SF4">
    <property type="entry name" value="PIERCER OF MICROTUBULE WALL 2 PROTEIN"/>
    <property type="match status" value="1"/>
</dbReference>
<dbReference type="PANTHER" id="PTHR20899">
    <property type="entry name" value="PIERCE HOMOLOG"/>
    <property type="match status" value="1"/>
</dbReference>
<protein>
    <submittedName>
        <fullName evidence="5">Uncharacterized protein</fullName>
    </submittedName>
</protein>
<dbReference type="Proteomes" id="UP001152803">
    <property type="component" value="Unassembled WGS sequence"/>
</dbReference>
<dbReference type="GO" id="GO:0035082">
    <property type="term" value="P:axoneme assembly"/>
    <property type="evidence" value="ECO:0007669"/>
    <property type="project" value="InterPro"/>
</dbReference>
<evidence type="ECO:0000313" key="5">
    <source>
        <dbReference type="EMBL" id="KAJ8252418.1"/>
    </source>
</evidence>
<dbReference type="AlphaFoldDB" id="A0A9Q1CYA0"/>
<evidence type="ECO:0000256" key="1">
    <source>
        <dbReference type="ARBA" id="ARBA00004430"/>
    </source>
</evidence>
<keyword evidence="6" id="KW-1185">Reference proteome</keyword>
<keyword evidence="2" id="KW-0963">Cytoplasm</keyword>
<evidence type="ECO:0000256" key="4">
    <source>
        <dbReference type="ARBA" id="ARBA00023273"/>
    </source>
</evidence>
<sequence length="110" mass="11907">MSKVVQPGSDDSASPLCANPGNAVFSCMMQPVTASAPSAGSKPQNILYKTTSCSYGLLPGTYESSPCTYHPVSMQFSEHLNKCGMYRNNSFNTSVDRSRVYDCLNLHNTI</sequence>
<dbReference type="PROSITE" id="PS51257">
    <property type="entry name" value="PROKAR_LIPOPROTEIN"/>
    <property type="match status" value="1"/>
</dbReference>
<dbReference type="GO" id="GO:0005879">
    <property type="term" value="C:axonemal microtubule"/>
    <property type="evidence" value="ECO:0007669"/>
    <property type="project" value="InterPro"/>
</dbReference>
<accession>A0A9Q1CYA0</accession>
<dbReference type="Pfam" id="PF14892">
    <property type="entry name" value="PIRC1_2"/>
    <property type="match status" value="1"/>
</dbReference>
<evidence type="ECO:0000256" key="2">
    <source>
        <dbReference type="ARBA" id="ARBA00022490"/>
    </source>
</evidence>
<dbReference type="EMBL" id="JAFJMO010000017">
    <property type="protein sequence ID" value="KAJ8252418.1"/>
    <property type="molecule type" value="Genomic_DNA"/>
</dbReference>
<dbReference type="OrthoDB" id="546383at2759"/>
<proteinExistence type="predicted"/>